<dbReference type="Pfam" id="PF02892">
    <property type="entry name" value="zf-BED"/>
    <property type="match status" value="1"/>
</dbReference>
<dbReference type="GO" id="GO:0008270">
    <property type="term" value="F:zinc ion binding"/>
    <property type="evidence" value="ECO:0007669"/>
    <property type="project" value="UniProtKB-KW"/>
</dbReference>
<evidence type="ECO:0000313" key="7">
    <source>
        <dbReference type="Proteomes" id="UP001293593"/>
    </source>
</evidence>
<comment type="caution">
    <text evidence="6">The sequence shown here is derived from an EMBL/GenBank/DDBJ whole genome shotgun (WGS) entry which is preliminary data.</text>
</comment>
<sequence>MASSAGANNDAIATSYSRGIKMKNAIGSRTDLGWKHGVEVDGNGRKIQCNYCKKTITGGVYRFKHHLVETQKDVGAYSSVPEKVRKEMFGIVSSLQETNEETTTSTEVDDGDELDGKRK</sequence>
<name>A0AAE1MW02_9FABA</name>
<dbReference type="EMBL" id="JAWXYG010000003">
    <property type="protein sequence ID" value="KAK4278246.1"/>
    <property type="molecule type" value="Genomic_DNA"/>
</dbReference>
<dbReference type="PANTHER" id="PTHR46951">
    <property type="entry name" value="BED-TYPE DOMAIN-CONTAINING PROTEIN"/>
    <property type="match status" value="1"/>
</dbReference>
<proteinExistence type="predicted"/>
<feature type="domain" description="BED-type" evidence="5">
    <location>
        <begin position="34"/>
        <end position="68"/>
    </location>
</feature>
<gene>
    <name evidence="6" type="ORF">QN277_016115</name>
</gene>
<evidence type="ECO:0000256" key="2">
    <source>
        <dbReference type="ARBA" id="ARBA00022771"/>
    </source>
</evidence>
<evidence type="ECO:0000256" key="4">
    <source>
        <dbReference type="SAM" id="MobiDB-lite"/>
    </source>
</evidence>
<keyword evidence="2" id="KW-0863">Zinc-finger</keyword>
<dbReference type="AlphaFoldDB" id="A0AAE1MW02"/>
<protein>
    <recommendedName>
        <fullName evidence="5">BED-type domain-containing protein</fullName>
    </recommendedName>
</protein>
<feature type="region of interest" description="Disordered" evidence="4">
    <location>
        <begin position="94"/>
        <end position="119"/>
    </location>
</feature>
<dbReference type="Proteomes" id="UP001293593">
    <property type="component" value="Unassembled WGS sequence"/>
</dbReference>
<evidence type="ECO:0000256" key="3">
    <source>
        <dbReference type="ARBA" id="ARBA00022833"/>
    </source>
</evidence>
<evidence type="ECO:0000313" key="6">
    <source>
        <dbReference type="EMBL" id="KAK4278246.1"/>
    </source>
</evidence>
<organism evidence="6 7">
    <name type="scientific">Acacia crassicarpa</name>
    <name type="common">northern wattle</name>
    <dbReference type="NCBI Taxonomy" id="499986"/>
    <lineage>
        <taxon>Eukaryota</taxon>
        <taxon>Viridiplantae</taxon>
        <taxon>Streptophyta</taxon>
        <taxon>Embryophyta</taxon>
        <taxon>Tracheophyta</taxon>
        <taxon>Spermatophyta</taxon>
        <taxon>Magnoliopsida</taxon>
        <taxon>eudicotyledons</taxon>
        <taxon>Gunneridae</taxon>
        <taxon>Pentapetalae</taxon>
        <taxon>rosids</taxon>
        <taxon>fabids</taxon>
        <taxon>Fabales</taxon>
        <taxon>Fabaceae</taxon>
        <taxon>Caesalpinioideae</taxon>
        <taxon>mimosoid clade</taxon>
        <taxon>Acacieae</taxon>
        <taxon>Acacia</taxon>
    </lineage>
</organism>
<dbReference type="PANTHER" id="PTHR46951:SF2">
    <property type="entry name" value="BED-TYPE DOMAIN-CONTAINING PROTEIN"/>
    <property type="match status" value="1"/>
</dbReference>
<keyword evidence="7" id="KW-1185">Reference proteome</keyword>
<keyword evidence="1" id="KW-0479">Metal-binding</keyword>
<dbReference type="GO" id="GO:0003677">
    <property type="term" value="F:DNA binding"/>
    <property type="evidence" value="ECO:0007669"/>
    <property type="project" value="InterPro"/>
</dbReference>
<keyword evidence="3" id="KW-0862">Zinc</keyword>
<evidence type="ECO:0000259" key="5">
    <source>
        <dbReference type="Pfam" id="PF02892"/>
    </source>
</evidence>
<reference evidence="6" key="1">
    <citation type="submission" date="2023-10" db="EMBL/GenBank/DDBJ databases">
        <title>Chromosome-level genome of the transformable northern wattle, Acacia crassicarpa.</title>
        <authorList>
            <person name="Massaro I."/>
            <person name="Sinha N.R."/>
            <person name="Poethig S."/>
            <person name="Leichty A.R."/>
        </authorList>
    </citation>
    <scope>NUCLEOTIDE SEQUENCE</scope>
    <source>
        <strain evidence="6">Acra3RX</strain>
        <tissue evidence="6">Leaf</tissue>
    </source>
</reference>
<dbReference type="InterPro" id="IPR003656">
    <property type="entry name" value="Znf_BED"/>
</dbReference>
<accession>A0AAE1MW02</accession>
<evidence type="ECO:0000256" key="1">
    <source>
        <dbReference type="ARBA" id="ARBA00022723"/>
    </source>
</evidence>